<gene>
    <name evidence="1" type="ORF">ACFP50_09360</name>
</gene>
<comment type="caution">
    <text evidence="1">The sequence shown here is derived from an EMBL/GenBank/DDBJ whole genome shotgun (WGS) entry which is preliminary data.</text>
</comment>
<evidence type="ECO:0008006" key="3">
    <source>
        <dbReference type="Google" id="ProtNLM"/>
    </source>
</evidence>
<proteinExistence type="predicted"/>
<accession>A0ABW1LW05</accession>
<evidence type="ECO:0000313" key="2">
    <source>
        <dbReference type="Proteomes" id="UP001596242"/>
    </source>
</evidence>
<dbReference type="Proteomes" id="UP001596242">
    <property type="component" value="Unassembled WGS sequence"/>
</dbReference>
<sequence>MDGTPKTPKDYKVVAGTQLCGGRAVSADASKALKVITGASRFEASAEEYTVAQAATALVEAFPDSTVTKDVCRVYTPIGMPDFDLRITWRLADGAPTGAPAPEFTVLKMGEEALAAEDKAYVFFACRSDRLLNSSRVGHIVIGVRHWAVPTEPEGDVEALKDAYATVAHSVSLAMAKELRCEKDGGLPARPVLDPA</sequence>
<organism evidence="1 2">
    <name type="scientific">Streptomyces pratens</name>
    <dbReference type="NCBI Taxonomy" id="887456"/>
    <lineage>
        <taxon>Bacteria</taxon>
        <taxon>Bacillati</taxon>
        <taxon>Actinomycetota</taxon>
        <taxon>Actinomycetes</taxon>
        <taxon>Kitasatosporales</taxon>
        <taxon>Streptomycetaceae</taxon>
        <taxon>Streptomyces</taxon>
    </lineage>
</organism>
<name>A0ABW1LW05_9ACTN</name>
<dbReference type="EMBL" id="JBHSPT010000021">
    <property type="protein sequence ID" value="MFC6055659.1"/>
    <property type="molecule type" value="Genomic_DNA"/>
</dbReference>
<reference evidence="2" key="1">
    <citation type="journal article" date="2019" name="Int. J. Syst. Evol. Microbiol.">
        <title>The Global Catalogue of Microorganisms (GCM) 10K type strain sequencing project: providing services to taxonomists for standard genome sequencing and annotation.</title>
        <authorList>
            <consortium name="The Broad Institute Genomics Platform"/>
            <consortium name="The Broad Institute Genome Sequencing Center for Infectious Disease"/>
            <person name="Wu L."/>
            <person name="Ma J."/>
        </authorList>
    </citation>
    <scope>NUCLEOTIDE SEQUENCE [LARGE SCALE GENOMIC DNA]</scope>
    <source>
        <strain evidence="2">JCM 12763</strain>
    </source>
</reference>
<dbReference type="RefSeq" id="WP_386395219.1">
    <property type="nucleotide sequence ID" value="NZ_JBHSPT010000021.1"/>
</dbReference>
<protein>
    <recommendedName>
        <fullName evidence="3">DUF3558 domain-containing protein</fullName>
    </recommendedName>
</protein>
<evidence type="ECO:0000313" key="1">
    <source>
        <dbReference type="EMBL" id="MFC6055659.1"/>
    </source>
</evidence>
<keyword evidence="2" id="KW-1185">Reference proteome</keyword>